<dbReference type="GeneID" id="116946602"/>
<evidence type="ECO:0000256" key="4">
    <source>
        <dbReference type="ARBA" id="ARBA00022692"/>
    </source>
</evidence>
<feature type="transmembrane region" description="Helical" evidence="11">
    <location>
        <begin position="172"/>
        <end position="192"/>
    </location>
</feature>
<comment type="catalytic activity">
    <reaction evidence="11">
        <text>L-cysteinyl-[protein] + hexadecanoyl-CoA = S-hexadecanoyl-L-cysteinyl-[protein] + CoA</text>
        <dbReference type="Rhea" id="RHEA:36683"/>
        <dbReference type="Rhea" id="RHEA-COMP:10131"/>
        <dbReference type="Rhea" id="RHEA-COMP:11032"/>
        <dbReference type="ChEBI" id="CHEBI:29950"/>
        <dbReference type="ChEBI" id="CHEBI:57287"/>
        <dbReference type="ChEBI" id="CHEBI:57379"/>
        <dbReference type="ChEBI" id="CHEBI:74151"/>
        <dbReference type="EC" id="2.3.1.225"/>
    </reaction>
</comment>
<evidence type="ECO:0000256" key="1">
    <source>
        <dbReference type="ARBA" id="ARBA00004166"/>
    </source>
</evidence>
<dbReference type="GO" id="GO:0019706">
    <property type="term" value="F:protein-cysteine S-palmitoyltransferase activity"/>
    <property type="evidence" value="ECO:0007669"/>
    <property type="project" value="UniProtKB-EC"/>
</dbReference>
<dbReference type="GO" id="GO:0006612">
    <property type="term" value="P:protein targeting to membrane"/>
    <property type="evidence" value="ECO:0007669"/>
    <property type="project" value="TreeGrafter"/>
</dbReference>
<feature type="transmembrane region" description="Helical" evidence="11">
    <location>
        <begin position="142"/>
        <end position="160"/>
    </location>
</feature>
<evidence type="ECO:0000313" key="15">
    <source>
        <dbReference type="RefSeq" id="XP_032817554.1"/>
    </source>
</evidence>
<keyword evidence="5 11" id="KW-1133">Transmembrane helix</keyword>
<dbReference type="Proteomes" id="UP001318040">
    <property type="component" value="Chromosome 27"/>
</dbReference>
<evidence type="ECO:0000256" key="7">
    <source>
        <dbReference type="ARBA" id="ARBA00023136"/>
    </source>
</evidence>
<organism evidence="14 15">
    <name type="scientific">Petromyzon marinus</name>
    <name type="common">Sea lamprey</name>
    <dbReference type="NCBI Taxonomy" id="7757"/>
    <lineage>
        <taxon>Eukaryota</taxon>
        <taxon>Metazoa</taxon>
        <taxon>Chordata</taxon>
        <taxon>Craniata</taxon>
        <taxon>Vertebrata</taxon>
        <taxon>Cyclostomata</taxon>
        <taxon>Hyperoartia</taxon>
        <taxon>Petromyzontiformes</taxon>
        <taxon>Petromyzontidae</taxon>
        <taxon>Petromyzon</taxon>
    </lineage>
</organism>
<feature type="domain" description="Palmitoyltransferase DHHC" evidence="13">
    <location>
        <begin position="263"/>
        <end position="391"/>
    </location>
</feature>
<evidence type="ECO:0000256" key="12">
    <source>
        <dbReference type="SAM" id="MobiDB-lite"/>
    </source>
</evidence>
<dbReference type="PROSITE" id="PS50216">
    <property type="entry name" value="DHHC"/>
    <property type="match status" value="1"/>
</dbReference>
<dbReference type="EC" id="2.3.1.225" evidence="11"/>
<dbReference type="RefSeq" id="XP_032817554.1">
    <property type="nucleotide sequence ID" value="XM_032961663.1"/>
</dbReference>
<evidence type="ECO:0000313" key="16">
    <source>
        <dbReference type="RefSeq" id="XP_032817555.1"/>
    </source>
</evidence>
<evidence type="ECO:0000256" key="3">
    <source>
        <dbReference type="ARBA" id="ARBA00022679"/>
    </source>
</evidence>
<keyword evidence="14" id="KW-1185">Reference proteome</keyword>
<protein>
    <recommendedName>
        <fullName evidence="11">Palmitoyltransferase</fullName>
        <ecNumber evidence="11">2.3.1.225</ecNumber>
    </recommendedName>
</protein>
<keyword evidence="7 11" id="KW-0472">Membrane</keyword>
<dbReference type="InterPro" id="IPR039859">
    <property type="entry name" value="PFA4/ZDH16/20/ERF2-like"/>
</dbReference>
<sequence length="435" mass="46921">MEGMKKGDRGPGRPPAVSGKRGRRAPALGREELCCCEFVNRRGQTTHLLSCCCDCEELDSTCDSCLKGQGVSLASLHSLCDDITDRIRVPRWCSAAGRCGNATGTARANGGARRLLTPADAASILPVLLLPAALRVAALRPAATLAAAVAAPALLLAYFLATHRRRRRSPFFLRLGLASLLFLYAVFSWELWWRRRRRWFRDATEMAVTSGGGGGGGIGDGQWLCVTALFVAVLLLLHCSRRDPGYLDPSDAEEGAAGSPGSERRACEVCGARRPARAGHCRVCDRCVRRFDHHCVWIDSCVGEGNHVCFVALLALFVATVCVGLALALPLVCPGSPLALALVYCPRAYERSEDALVYACAVYAALSAVFVSLLLCVQLSHVARNKTQREATLAARGGQRHGGHRSHDRGVVRNCREFLMLGRERSRGKSAAEIV</sequence>
<evidence type="ECO:0000256" key="2">
    <source>
        <dbReference type="ARBA" id="ARBA00008574"/>
    </source>
</evidence>
<evidence type="ECO:0000259" key="13">
    <source>
        <dbReference type="Pfam" id="PF01529"/>
    </source>
</evidence>
<feature type="transmembrane region" description="Helical" evidence="11">
    <location>
        <begin position="356"/>
        <end position="379"/>
    </location>
</feature>
<evidence type="ECO:0000256" key="8">
    <source>
        <dbReference type="ARBA" id="ARBA00023139"/>
    </source>
</evidence>
<proteinExistence type="inferred from homology"/>
<dbReference type="GO" id="GO:0005783">
    <property type="term" value="C:endoplasmic reticulum"/>
    <property type="evidence" value="ECO:0007669"/>
    <property type="project" value="TreeGrafter"/>
</dbReference>
<comment type="subcellular location">
    <subcellularLocation>
        <location evidence="1">Golgi apparatus</location>
        <location evidence="1">trans-Golgi network membrane</location>
        <topology evidence="1">Multi-pass membrane protein</topology>
    </subcellularLocation>
</comment>
<dbReference type="InterPro" id="IPR001594">
    <property type="entry name" value="Palmitoyltrfase_DHHC"/>
</dbReference>
<evidence type="ECO:0000256" key="6">
    <source>
        <dbReference type="ARBA" id="ARBA00023034"/>
    </source>
</evidence>
<comment type="domain">
    <text evidence="11">The DHHC domain is required for palmitoyltransferase activity.</text>
</comment>
<keyword evidence="4 11" id="KW-0812">Transmembrane</keyword>
<feature type="transmembrane region" description="Helical" evidence="11">
    <location>
        <begin position="308"/>
        <end position="332"/>
    </location>
</feature>
<feature type="region of interest" description="Disordered" evidence="12">
    <location>
        <begin position="1"/>
        <end position="24"/>
    </location>
</feature>
<evidence type="ECO:0000313" key="14">
    <source>
        <dbReference type="Proteomes" id="UP001318040"/>
    </source>
</evidence>
<dbReference type="AlphaFoldDB" id="A0AAJ7TGR3"/>
<comment type="similarity">
    <text evidence="2 11">Belongs to the DHHC palmitoyltransferase family.</text>
</comment>
<evidence type="ECO:0000256" key="11">
    <source>
        <dbReference type="RuleBase" id="RU079119"/>
    </source>
</evidence>
<keyword evidence="3 11" id="KW-0808">Transferase</keyword>
<dbReference type="PANTHER" id="PTHR22883:SF475">
    <property type="entry name" value="PALMITOYLTRANSFERASE ZDHHC23"/>
    <property type="match status" value="1"/>
</dbReference>
<dbReference type="GO" id="GO:0005794">
    <property type="term" value="C:Golgi apparatus"/>
    <property type="evidence" value="ECO:0007669"/>
    <property type="project" value="UniProtKB-SubCell"/>
</dbReference>
<keyword evidence="6" id="KW-0333">Golgi apparatus</keyword>
<accession>A0AAJ7TGR3</accession>
<keyword evidence="10 11" id="KW-0012">Acyltransferase</keyword>
<evidence type="ECO:0000256" key="9">
    <source>
        <dbReference type="ARBA" id="ARBA00023288"/>
    </source>
</evidence>
<dbReference type="PANTHER" id="PTHR22883">
    <property type="entry name" value="ZINC FINGER DHHC DOMAIN CONTAINING PROTEIN"/>
    <property type="match status" value="1"/>
</dbReference>
<name>A0AAJ7TGR3_PETMA</name>
<dbReference type="KEGG" id="pmrn:116946602"/>
<evidence type="ECO:0000256" key="5">
    <source>
        <dbReference type="ARBA" id="ARBA00022989"/>
    </source>
</evidence>
<gene>
    <name evidence="15 16" type="primary">LOC116946602</name>
</gene>
<dbReference type="RefSeq" id="XP_032817555.1">
    <property type="nucleotide sequence ID" value="XM_032961664.1"/>
</dbReference>
<reference evidence="15 16" key="1">
    <citation type="submission" date="2025-04" db="UniProtKB">
        <authorList>
            <consortium name="RefSeq"/>
        </authorList>
    </citation>
    <scope>IDENTIFICATION</scope>
    <source>
        <tissue evidence="15 16">Sperm</tissue>
    </source>
</reference>
<keyword evidence="8" id="KW-0564">Palmitate</keyword>
<feature type="transmembrane region" description="Helical" evidence="11">
    <location>
        <begin position="221"/>
        <end position="239"/>
    </location>
</feature>
<keyword evidence="9" id="KW-0449">Lipoprotein</keyword>
<feature type="compositionally biased region" description="Basic and acidic residues" evidence="12">
    <location>
        <begin position="1"/>
        <end position="11"/>
    </location>
</feature>
<evidence type="ECO:0000256" key="10">
    <source>
        <dbReference type="ARBA" id="ARBA00023315"/>
    </source>
</evidence>
<dbReference type="Pfam" id="PF01529">
    <property type="entry name" value="DHHC"/>
    <property type="match status" value="1"/>
</dbReference>